<dbReference type="GO" id="GO:0005829">
    <property type="term" value="C:cytosol"/>
    <property type="evidence" value="ECO:0007669"/>
    <property type="project" value="TreeGrafter"/>
</dbReference>
<dbReference type="Pfam" id="PF01979">
    <property type="entry name" value="Amidohydro_1"/>
    <property type="match status" value="1"/>
</dbReference>
<keyword evidence="2" id="KW-0479">Metal-binding</keyword>
<proteinExistence type="predicted"/>
<dbReference type="PANTHER" id="PTHR11271">
    <property type="entry name" value="GUANINE DEAMINASE"/>
    <property type="match status" value="1"/>
</dbReference>
<dbReference type="InterPro" id="IPR006680">
    <property type="entry name" value="Amidohydro-rel"/>
</dbReference>
<feature type="domain" description="Amidohydrolase-related" evidence="5">
    <location>
        <begin position="7"/>
        <end position="107"/>
    </location>
</feature>
<protein>
    <submittedName>
        <fullName evidence="6">Guanine deaminase</fullName>
        <ecNumber evidence="6">3.5.4.3</ecNumber>
    </submittedName>
</protein>
<dbReference type="GO" id="GO:0046098">
    <property type="term" value="P:guanine metabolic process"/>
    <property type="evidence" value="ECO:0007669"/>
    <property type="project" value="TreeGrafter"/>
</dbReference>
<evidence type="ECO:0000259" key="5">
    <source>
        <dbReference type="Pfam" id="PF01979"/>
    </source>
</evidence>
<dbReference type="InterPro" id="IPR051607">
    <property type="entry name" value="Metallo-dep_hydrolases"/>
</dbReference>
<evidence type="ECO:0000256" key="2">
    <source>
        <dbReference type="ARBA" id="ARBA00022723"/>
    </source>
</evidence>
<dbReference type="Gene3D" id="3.20.20.140">
    <property type="entry name" value="Metal-dependent hydrolases"/>
    <property type="match status" value="1"/>
</dbReference>
<evidence type="ECO:0000256" key="3">
    <source>
        <dbReference type="ARBA" id="ARBA00022801"/>
    </source>
</evidence>
<dbReference type="EMBL" id="UGJR01000002">
    <property type="protein sequence ID" value="STR40156.1"/>
    <property type="molecule type" value="Genomic_DNA"/>
</dbReference>
<dbReference type="PANTHER" id="PTHR11271:SF6">
    <property type="entry name" value="GUANINE DEAMINASE"/>
    <property type="match status" value="1"/>
</dbReference>
<dbReference type="Proteomes" id="UP000255050">
    <property type="component" value="Unassembled WGS sequence"/>
</dbReference>
<dbReference type="SUPFAM" id="SSF51556">
    <property type="entry name" value="Metallo-dependent hydrolases"/>
    <property type="match status" value="1"/>
</dbReference>
<dbReference type="InterPro" id="IPR032466">
    <property type="entry name" value="Metal_Hydrolase"/>
</dbReference>
<keyword evidence="3 6" id="KW-0378">Hydrolase</keyword>
<accession>A0A7H4LVI0</accession>
<sequence>MIGAFGEQLLEWLTTYTFPVESQFADADYAAEIAQFFVNQLLSHGTTTALVFCTLHPQSVDALFNEALRLNMRLLAGKVMMDRHAPDYLSESAEQSYRQTRELIERWHRAAASAMPLRRASRRPQRRSCWPRCGSCGKSFPIPGCIPI</sequence>
<dbReference type="AlphaFoldDB" id="A0A7H4LVI0"/>
<dbReference type="EC" id="3.5.4.3" evidence="6"/>
<comment type="caution">
    <text evidence="6">The sequence shown here is derived from an EMBL/GenBank/DDBJ whole genome shotgun (WGS) entry which is preliminary data.</text>
</comment>
<organism evidence="6 7">
    <name type="scientific">Klebsiella michiganensis</name>
    <dbReference type="NCBI Taxonomy" id="1134687"/>
    <lineage>
        <taxon>Bacteria</taxon>
        <taxon>Pseudomonadati</taxon>
        <taxon>Pseudomonadota</taxon>
        <taxon>Gammaproteobacteria</taxon>
        <taxon>Enterobacterales</taxon>
        <taxon>Enterobacteriaceae</taxon>
        <taxon>Klebsiella/Raoultella group</taxon>
        <taxon>Klebsiella</taxon>
    </lineage>
</organism>
<evidence type="ECO:0000256" key="1">
    <source>
        <dbReference type="ARBA" id="ARBA00001947"/>
    </source>
</evidence>
<reference evidence="6 7" key="1">
    <citation type="submission" date="2018-06" db="EMBL/GenBank/DDBJ databases">
        <authorList>
            <consortium name="Pathogen Informatics"/>
            <person name="Doyle S."/>
        </authorList>
    </citation>
    <scope>NUCLEOTIDE SEQUENCE [LARGE SCALE GENOMIC DNA]</scope>
    <source>
        <strain evidence="6 7">NCTC11694</strain>
    </source>
</reference>
<evidence type="ECO:0000313" key="6">
    <source>
        <dbReference type="EMBL" id="STR40156.1"/>
    </source>
</evidence>
<dbReference type="GO" id="GO:0008892">
    <property type="term" value="F:guanine deaminase activity"/>
    <property type="evidence" value="ECO:0007669"/>
    <property type="project" value="UniProtKB-EC"/>
</dbReference>
<gene>
    <name evidence="6" type="primary">guaD_2</name>
    <name evidence="6" type="ORF">NCTC11694_01306</name>
</gene>
<comment type="cofactor">
    <cofactor evidence="1">
        <name>Zn(2+)</name>
        <dbReference type="ChEBI" id="CHEBI:29105"/>
    </cofactor>
</comment>
<evidence type="ECO:0000256" key="4">
    <source>
        <dbReference type="ARBA" id="ARBA00022833"/>
    </source>
</evidence>
<name>A0A7H4LVI0_9ENTR</name>
<evidence type="ECO:0000313" key="7">
    <source>
        <dbReference type="Proteomes" id="UP000255050"/>
    </source>
</evidence>
<keyword evidence="4" id="KW-0862">Zinc</keyword>
<dbReference type="GO" id="GO:0008270">
    <property type="term" value="F:zinc ion binding"/>
    <property type="evidence" value="ECO:0007669"/>
    <property type="project" value="TreeGrafter"/>
</dbReference>